<evidence type="ECO:0000313" key="5">
    <source>
        <dbReference type="RefSeq" id="XP_025420577.1"/>
    </source>
</evidence>
<keyword evidence="1 2" id="KW-0694">RNA-binding</keyword>
<dbReference type="GO" id="GO:0030422">
    <property type="term" value="P:siRNA processing"/>
    <property type="evidence" value="ECO:0007669"/>
    <property type="project" value="TreeGrafter"/>
</dbReference>
<dbReference type="SUPFAM" id="SSF54768">
    <property type="entry name" value="dsRNA-binding domain-like"/>
    <property type="match status" value="1"/>
</dbReference>
<dbReference type="GeneID" id="112690719"/>
<accession>A0A8B8GD02</accession>
<dbReference type="GO" id="GO:0005737">
    <property type="term" value="C:cytoplasm"/>
    <property type="evidence" value="ECO:0007669"/>
    <property type="project" value="TreeGrafter"/>
</dbReference>
<dbReference type="PANTHER" id="PTHR46205:SF3">
    <property type="entry name" value="LOQUACIOUS, ISOFORM B"/>
    <property type="match status" value="1"/>
</dbReference>
<dbReference type="OrthoDB" id="447953at2759"/>
<dbReference type="GO" id="GO:0005634">
    <property type="term" value="C:nucleus"/>
    <property type="evidence" value="ECO:0007669"/>
    <property type="project" value="TreeGrafter"/>
</dbReference>
<dbReference type="GO" id="GO:0016442">
    <property type="term" value="C:RISC complex"/>
    <property type="evidence" value="ECO:0007669"/>
    <property type="project" value="TreeGrafter"/>
</dbReference>
<dbReference type="PROSITE" id="PS50137">
    <property type="entry name" value="DS_RBD"/>
    <property type="match status" value="1"/>
</dbReference>
<gene>
    <name evidence="5" type="primary">LOC112690719</name>
</gene>
<dbReference type="Pfam" id="PF00035">
    <property type="entry name" value="dsrm"/>
    <property type="match status" value="1"/>
</dbReference>
<dbReference type="InterPro" id="IPR014720">
    <property type="entry name" value="dsRBD_dom"/>
</dbReference>
<protein>
    <submittedName>
        <fullName evidence="5">Uncharacterized protein LOC112690719</fullName>
    </submittedName>
</protein>
<dbReference type="RefSeq" id="XP_025420577.1">
    <property type="nucleotide sequence ID" value="XM_025564792.1"/>
</dbReference>
<dbReference type="GO" id="GO:0035197">
    <property type="term" value="F:siRNA binding"/>
    <property type="evidence" value="ECO:0007669"/>
    <property type="project" value="TreeGrafter"/>
</dbReference>
<dbReference type="Gene3D" id="3.30.160.20">
    <property type="match status" value="1"/>
</dbReference>
<reference evidence="5" key="1">
    <citation type="submission" date="2025-08" db="UniProtKB">
        <authorList>
            <consortium name="RefSeq"/>
        </authorList>
    </citation>
    <scope>IDENTIFICATION</scope>
    <source>
        <tissue evidence="5">Whole body</tissue>
    </source>
</reference>
<organism evidence="4 5">
    <name type="scientific">Sipha flava</name>
    <name type="common">yellow sugarcane aphid</name>
    <dbReference type="NCBI Taxonomy" id="143950"/>
    <lineage>
        <taxon>Eukaryota</taxon>
        <taxon>Metazoa</taxon>
        <taxon>Ecdysozoa</taxon>
        <taxon>Arthropoda</taxon>
        <taxon>Hexapoda</taxon>
        <taxon>Insecta</taxon>
        <taxon>Pterygota</taxon>
        <taxon>Neoptera</taxon>
        <taxon>Paraneoptera</taxon>
        <taxon>Hemiptera</taxon>
        <taxon>Sternorrhyncha</taxon>
        <taxon>Aphidomorpha</taxon>
        <taxon>Aphidoidea</taxon>
        <taxon>Aphididae</taxon>
        <taxon>Sipha</taxon>
    </lineage>
</organism>
<sequence>MAYRAHIMSNHCKDITNRGTKSAWFLKCVGCNTRRIYSSHVYKCTVCKVSIHKRCWEFGQCCAIKAANERSATIATEVEVSENAGPSTRMMVDLREVSTETTIMHLVDNSMQTDVFDQLNVSTETDVLDQCHTTQTEILNKSHVSTEIDVFDQCHTSTQTEVFDQFHVSTETVVLDQCHTTTQTEILDKSHVSTETVVFDQCYASVQTEILDSCDVSTETDVFDQCHASAQTEKLNPCHVSAQTDVLDLDQCHVSSQTELGYDPLLIVNESAVSPGDVPMCGKIYSGPAMASNRNTHELLSFPNGGPEAGDTDDGTTVLNVDRMSSRTELTKEITMTAKQRMRKIKVEKNIALKVNTDAVSALQELCMARWWKIPEYHSCVKIADNHFQIECSLRGYTVKGEGWSKKEAKRQAAYNV</sequence>
<dbReference type="GO" id="GO:0070920">
    <property type="term" value="P:regulation of regulatory ncRNA processing"/>
    <property type="evidence" value="ECO:0007669"/>
    <property type="project" value="TreeGrafter"/>
</dbReference>
<proteinExistence type="predicted"/>
<dbReference type="SMART" id="SM00358">
    <property type="entry name" value="DSRM"/>
    <property type="match status" value="1"/>
</dbReference>
<dbReference type="GO" id="GO:0070578">
    <property type="term" value="C:RISC-loading complex"/>
    <property type="evidence" value="ECO:0007669"/>
    <property type="project" value="TreeGrafter"/>
</dbReference>
<evidence type="ECO:0000256" key="2">
    <source>
        <dbReference type="PROSITE-ProRule" id="PRU00266"/>
    </source>
</evidence>
<feature type="domain" description="DRBM" evidence="3">
    <location>
        <begin position="358"/>
        <end position="417"/>
    </location>
</feature>
<keyword evidence="4" id="KW-1185">Reference proteome</keyword>
<evidence type="ECO:0000259" key="3">
    <source>
        <dbReference type="PROSITE" id="PS50137"/>
    </source>
</evidence>
<dbReference type="GO" id="GO:0003725">
    <property type="term" value="F:double-stranded RNA binding"/>
    <property type="evidence" value="ECO:0007669"/>
    <property type="project" value="TreeGrafter"/>
</dbReference>
<name>A0A8B8GD02_9HEMI</name>
<dbReference type="Proteomes" id="UP000694846">
    <property type="component" value="Unplaced"/>
</dbReference>
<dbReference type="AlphaFoldDB" id="A0A8B8GD02"/>
<evidence type="ECO:0000256" key="1">
    <source>
        <dbReference type="ARBA" id="ARBA00022884"/>
    </source>
</evidence>
<dbReference type="InterPro" id="IPR051247">
    <property type="entry name" value="RLC_Component"/>
</dbReference>
<dbReference type="PANTHER" id="PTHR46205">
    <property type="entry name" value="LOQUACIOUS, ISOFORM B"/>
    <property type="match status" value="1"/>
</dbReference>
<evidence type="ECO:0000313" key="4">
    <source>
        <dbReference type="Proteomes" id="UP000694846"/>
    </source>
</evidence>